<name>A0A5B7F1M6_PORTR</name>
<sequence length="79" mass="8525">MSVRRHRHAWSEREKEKEGCGTIYLCEVLTKIPSHTGFNISGAWRGGAQRRGSNGGKCRARGGDSGKLSGGVRVTVSVP</sequence>
<evidence type="ECO:0000256" key="1">
    <source>
        <dbReference type="SAM" id="MobiDB-lite"/>
    </source>
</evidence>
<protein>
    <submittedName>
        <fullName evidence="2">Uncharacterized protein</fullName>
    </submittedName>
</protein>
<dbReference type="EMBL" id="VSRR010004279">
    <property type="protein sequence ID" value="MPC39158.1"/>
    <property type="molecule type" value="Genomic_DNA"/>
</dbReference>
<feature type="region of interest" description="Disordered" evidence="1">
    <location>
        <begin position="41"/>
        <end position="79"/>
    </location>
</feature>
<comment type="caution">
    <text evidence="2">The sequence shown here is derived from an EMBL/GenBank/DDBJ whole genome shotgun (WGS) entry which is preliminary data.</text>
</comment>
<dbReference type="Proteomes" id="UP000324222">
    <property type="component" value="Unassembled WGS sequence"/>
</dbReference>
<proteinExistence type="predicted"/>
<reference evidence="2 3" key="1">
    <citation type="submission" date="2019-05" db="EMBL/GenBank/DDBJ databases">
        <title>Another draft genome of Portunus trituberculatus and its Hox gene families provides insights of decapod evolution.</title>
        <authorList>
            <person name="Jeong J.-H."/>
            <person name="Song I."/>
            <person name="Kim S."/>
            <person name="Choi T."/>
            <person name="Kim D."/>
            <person name="Ryu S."/>
            <person name="Kim W."/>
        </authorList>
    </citation>
    <scope>NUCLEOTIDE SEQUENCE [LARGE SCALE GENOMIC DNA]</scope>
    <source>
        <tissue evidence="2">Muscle</tissue>
    </source>
</reference>
<evidence type="ECO:0000313" key="3">
    <source>
        <dbReference type="Proteomes" id="UP000324222"/>
    </source>
</evidence>
<keyword evidence="3" id="KW-1185">Reference proteome</keyword>
<gene>
    <name evidence="2" type="ORF">E2C01_032681</name>
</gene>
<dbReference type="AlphaFoldDB" id="A0A5B7F1M6"/>
<organism evidence="2 3">
    <name type="scientific">Portunus trituberculatus</name>
    <name type="common">Swimming crab</name>
    <name type="synonym">Neptunus trituberculatus</name>
    <dbReference type="NCBI Taxonomy" id="210409"/>
    <lineage>
        <taxon>Eukaryota</taxon>
        <taxon>Metazoa</taxon>
        <taxon>Ecdysozoa</taxon>
        <taxon>Arthropoda</taxon>
        <taxon>Crustacea</taxon>
        <taxon>Multicrustacea</taxon>
        <taxon>Malacostraca</taxon>
        <taxon>Eumalacostraca</taxon>
        <taxon>Eucarida</taxon>
        <taxon>Decapoda</taxon>
        <taxon>Pleocyemata</taxon>
        <taxon>Brachyura</taxon>
        <taxon>Eubrachyura</taxon>
        <taxon>Portunoidea</taxon>
        <taxon>Portunidae</taxon>
        <taxon>Portuninae</taxon>
        <taxon>Portunus</taxon>
    </lineage>
</organism>
<accession>A0A5B7F1M6</accession>
<evidence type="ECO:0000313" key="2">
    <source>
        <dbReference type="EMBL" id="MPC39158.1"/>
    </source>
</evidence>